<dbReference type="Proteomes" id="UP000766550">
    <property type="component" value="Unassembled WGS sequence"/>
</dbReference>
<proteinExistence type="predicted"/>
<sequence length="94" mass="10844">MDRQELEAALREQFGDEDDLAAVVARQARDLADARQFEADFDDELTVETVVRNLRDAPEDYSLVERWNWWLGALDLSHGGYARFSVRPDVDTRS</sequence>
<organism evidence="1 2">
    <name type="scientific">Haloarcula limicola</name>
    <dbReference type="NCBI Taxonomy" id="1429915"/>
    <lineage>
        <taxon>Archaea</taxon>
        <taxon>Methanobacteriati</taxon>
        <taxon>Methanobacteriota</taxon>
        <taxon>Stenosarchaea group</taxon>
        <taxon>Halobacteria</taxon>
        <taxon>Halobacteriales</taxon>
        <taxon>Haloarculaceae</taxon>
        <taxon>Haloarcula</taxon>
    </lineage>
</organism>
<dbReference type="RefSeq" id="WP_162317422.1">
    <property type="nucleotide sequence ID" value="NZ_JAHQXF010000001.1"/>
</dbReference>
<protein>
    <submittedName>
        <fullName evidence="1">Uncharacterized protein</fullName>
    </submittedName>
</protein>
<dbReference type="AlphaFoldDB" id="A0A8J7Y9M2"/>
<keyword evidence="2" id="KW-1185">Reference proteome</keyword>
<reference evidence="1 2" key="1">
    <citation type="submission" date="2021-06" db="EMBL/GenBank/DDBJ databases">
        <title>New haloarchaea isolates fom saline soil.</title>
        <authorList>
            <person name="Duran-Viseras A."/>
            <person name="Sanchez-Porro C.S."/>
            <person name="Ventosa A."/>
        </authorList>
    </citation>
    <scope>NUCLEOTIDE SEQUENCE [LARGE SCALE GENOMIC DNA]</scope>
    <source>
        <strain evidence="1 2">JCM 183640</strain>
    </source>
</reference>
<gene>
    <name evidence="1" type="ORF">KTS45_09130</name>
</gene>
<comment type="caution">
    <text evidence="1">The sequence shown here is derived from an EMBL/GenBank/DDBJ whole genome shotgun (WGS) entry which is preliminary data.</text>
</comment>
<dbReference type="OrthoDB" id="197908at2157"/>
<name>A0A8J7Y9M2_9EURY</name>
<accession>A0A8J7Y9M2</accession>
<dbReference type="EMBL" id="JAHQXF010000001">
    <property type="protein sequence ID" value="MBV0924363.1"/>
    <property type="molecule type" value="Genomic_DNA"/>
</dbReference>
<evidence type="ECO:0000313" key="1">
    <source>
        <dbReference type="EMBL" id="MBV0924363.1"/>
    </source>
</evidence>
<dbReference type="Pfam" id="PF26484">
    <property type="entry name" value="WNWW"/>
    <property type="match status" value="1"/>
</dbReference>
<evidence type="ECO:0000313" key="2">
    <source>
        <dbReference type="Proteomes" id="UP000766550"/>
    </source>
</evidence>
<dbReference type="InterPro" id="IPR058716">
    <property type="entry name" value="WNWW_dom-containing"/>
</dbReference>